<proteinExistence type="predicted"/>
<dbReference type="VEuPathDB" id="FungiDB:H310_15082"/>
<feature type="non-terminal residue" evidence="3">
    <location>
        <position position="1"/>
    </location>
</feature>
<dbReference type="GeneID" id="20092132"/>
<feature type="compositionally biased region" description="Polar residues" evidence="1">
    <location>
        <begin position="645"/>
        <end position="677"/>
    </location>
</feature>
<evidence type="ECO:0000259" key="2">
    <source>
        <dbReference type="Pfam" id="PF03372"/>
    </source>
</evidence>
<dbReference type="RefSeq" id="XP_008881282.1">
    <property type="nucleotide sequence ID" value="XM_008883060.1"/>
</dbReference>
<evidence type="ECO:0000313" key="3">
    <source>
        <dbReference type="EMBL" id="ETV90086.1"/>
    </source>
</evidence>
<sequence>QTVILPTLWHFTAVVVVSPKQAASWQSLVNKFIQNRTADPTKKTVSLMQAAHQYDRSVGWRVPHIASIIATQRLTRLRLLLRSPTETDNQWACLAHEMFDAALKPGNRPHRFDFLHFRPNSRSAANRLAFVSPLWNDVWKTWRRLPADKICQSQPTLEQLFEMPVWRQTNPVFRIPLHANGPHVTLLTSFRHKGKEWYHHMMRSGFHCLRDFLTPAGMWPTVDEFDDIVAPAVHRLEYDGPVPYSLMPVYRRLTTIARQVFQAAGTAWGHPVDLGAPWRLPFCARYKDTLVEIRDWQPKQIRWICFNPPKPTRDHPMLRTHGTLDNVQKYLKVFRRLMAVAPPLQADVWNRAHQPIHPAYSAPTRGALLWKLSNMLYVPVHVFTPSGRRWRTPGNSLDELMALWIMLTGGVIRRLWIHRNKVKYENAHASHVPAMVELTLLQWSSQVRRHLSLPSTDDDERDRLRTILHRLGQHPNYQAFWSKYPKHFSVGLPGTIENVLEDARDERASKRPSQFCDDFLPRSPKNLLDQSAVVMVDEDRIQEEPLLSIHHAEAIEGPATGDGQIAVVDLSGGLRASSISSQDAFTHQDIHHTTNRDQPGRLVEEDSSGEGLVHRQSLVDITLHAFVGVGTSEAPSIEAVAKASAPTQGETECDSQGSANVQPQTNPTTTSIDSQQQPSPPEDATNNSAPPTTPYMSFAEAVKNAKAANGKQKVQMVFTRPSREQLLKLIEMADDENCTDDAMFEAMQAAIPYKQKQAVAHFWVTTGFALTQHSNDKIISSIFSENDSAPWKALLSDFVQVNKARGGDLVIHVASEETKTAMVGQTITILVDQLKMDDVYYAVFAKEYVKSSVQRENHPKRPKQGKVIDLCEIQPGGSNSEFQAQSPLQEDDMETSLDQQPPFVIPTTAKNATFEKPKKAAKRKKDDLVKTWVTDNLFEHLRDVQVNTSLGDELLNHVTQHEQHVASQPMAPVDAWIQEAKIDELWQWASTNALMANFYLAELNNKNPAVFESLYQTFRFHLDHALGMGNYFLATNDHRHTQDSSEQHRSSGVMMLFHKDTPGFERLVHNTAMDIPNKYMVVHTWWEDTPVFFHNLYAPVRDQEREVFFEALPRDFPANAQHIVMGDFNLPLDRLLDSVNPLSSSHYAGRLQLCQWLETLGVVDAWRLHHPTARVYSSPKGKNRLDYIFLDKNLM</sequence>
<dbReference type="AlphaFoldDB" id="A0A024T8X9"/>
<gene>
    <name evidence="3" type="ORF">H310_15082</name>
</gene>
<dbReference type="Gene3D" id="3.60.10.10">
    <property type="entry name" value="Endonuclease/exonuclease/phosphatase"/>
    <property type="match status" value="1"/>
</dbReference>
<dbReference type="EMBL" id="KI914114">
    <property type="protein sequence ID" value="ETV90086.1"/>
    <property type="molecule type" value="Genomic_DNA"/>
</dbReference>
<dbReference type="InterPro" id="IPR036691">
    <property type="entry name" value="Endo/exonu/phosph_ase_sf"/>
</dbReference>
<feature type="domain" description="Endonuclease/exonuclease/phosphatase" evidence="2">
    <location>
        <begin position="1028"/>
        <end position="1192"/>
    </location>
</feature>
<reference evidence="3" key="1">
    <citation type="submission" date="2013-12" db="EMBL/GenBank/DDBJ databases">
        <title>The Genome Sequence of Aphanomyces invadans NJM9701.</title>
        <authorList>
            <consortium name="The Broad Institute Genomics Platform"/>
            <person name="Russ C."/>
            <person name="Tyler B."/>
            <person name="van West P."/>
            <person name="Dieguez-Uribeondo J."/>
            <person name="Young S.K."/>
            <person name="Zeng Q."/>
            <person name="Gargeya S."/>
            <person name="Fitzgerald M."/>
            <person name="Abouelleil A."/>
            <person name="Alvarado L."/>
            <person name="Chapman S.B."/>
            <person name="Gainer-Dewar J."/>
            <person name="Goldberg J."/>
            <person name="Griggs A."/>
            <person name="Gujja S."/>
            <person name="Hansen M."/>
            <person name="Howarth C."/>
            <person name="Imamovic A."/>
            <person name="Ireland A."/>
            <person name="Larimer J."/>
            <person name="McCowan C."/>
            <person name="Murphy C."/>
            <person name="Pearson M."/>
            <person name="Poon T.W."/>
            <person name="Priest M."/>
            <person name="Roberts A."/>
            <person name="Saif S."/>
            <person name="Shea T."/>
            <person name="Sykes S."/>
            <person name="Wortman J."/>
            <person name="Nusbaum C."/>
            <person name="Birren B."/>
        </authorList>
    </citation>
    <scope>NUCLEOTIDE SEQUENCE [LARGE SCALE GENOMIC DNA]</scope>
    <source>
        <strain evidence="3">NJM9701</strain>
    </source>
</reference>
<evidence type="ECO:0000256" key="1">
    <source>
        <dbReference type="SAM" id="MobiDB-lite"/>
    </source>
</evidence>
<accession>A0A024T8X9</accession>
<dbReference type="eggNOG" id="ENOG502S4HX">
    <property type="taxonomic scope" value="Eukaryota"/>
</dbReference>
<dbReference type="GO" id="GO:0003824">
    <property type="term" value="F:catalytic activity"/>
    <property type="evidence" value="ECO:0007669"/>
    <property type="project" value="InterPro"/>
</dbReference>
<dbReference type="InterPro" id="IPR005135">
    <property type="entry name" value="Endo/exonuclease/phosphatase"/>
</dbReference>
<dbReference type="OrthoDB" id="78439at2759"/>
<name>A0A024T8X9_9STRA</name>
<feature type="region of interest" description="Disordered" evidence="1">
    <location>
        <begin position="640"/>
        <end position="695"/>
    </location>
</feature>
<organism evidence="3">
    <name type="scientific">Aphanomyces invadans</name>
    <dbReference type="NCBI Taxonomy" id="157072"/>
    <lineage>
        <taxon>Eukaryota</taxon>
        <taxon>Sar</taxon>
        <taxon>Stramenopiles</taxon>
        <taxon>Oomycota</taxon>
        <taxon>Saprolegniomycetes</taxon>
        <taxon>Saprolegniales</taxon>
        <taxon>Verrucalvaceae</taxon>
        <taxon>Aphanomyces</taxon>
    </lineage>
</organism>
<dbReference type="Pfam" id="PF03372">
    <property type="entry name" value="Exo_endo_phos"/>
    <property type="match status" value="1"/>
</dbReference>
<dbReference type="SUPFAM" id="SSF56219">
    <property type="entry name" value="DNase I-like"/>
    <property type="match status" value="1"/>
</dbReference>
<feature type="compositionally biased region" description="Basic and acidic residues" evidence="1">
    <location>
        <begin position="586"/>
        <end position="604"/>
    </location>
</feature>
<protein>
    <recommendedName>
        <fullName evidence="2">Endonuclease/exonuclease/phosphatase domain-containing protein</fullName>
    </recommendedName>
</protein>
<feature type="non-terminal residue" evidence="3">
    <location>
        <position position="1195"/>
    </location>
</feature>
<feature type="region of interest" description="Disordered" evidence="1">
    <location>
        <begin position="581"/>
        <end position="609"/>
    </location>
</feature>